<comment type="caution">
    <text evidence="1">The sequence shown here is derived from an EMBL/GenBank/DDBJ whole genome shotgun (WGS) entry which is preliminary data.</text>
</comment>
<evidence type="ECO:0000313" key="1">
    <source>
        <dbReference type="EMBL" id="PEN12649.1"/>
    </source>
</evidence>
<proteinExistence type="predicted"/>
<reference evidence="1 2" key="1">
    <citation type="submission" date="2017-10" db="EMBL/GenBank/DDBJ databases">
        <title>Draft genome of Longibacter Salinarum.</title>
        <authorList>
            <person name="Goh K.M."/>
            <person name="Shamsir M.S."/>
            <person name="Lim S.W."/>
        </authorList>
    </citation>
    <scope>NUCLEOTIDE SEQUENCE [LARGE SCALE GENOMIC DNA]</scope>
    <source>
        <strain evidence="1 2">KCTC 52045</strain>
    </source>
</reference>
<protein>
    <submittedName>
        <fullName evidence="1">Uncharacterized protein</fullName>
    </submittedName>
</protein>
<gene>
    <name evidence="1" type="ORF">CRI94_14135</name>
</gene>
<evidence type="ECO:0000313" key="2">
    <source>
        <dbReference type="Proteomes" id="UP000220102"/>
    </source>
</evidence>
<accession>A0A2A8CV63</accession>
<keyword evidence="2" id="KW-1185">Reference proteome</keyword>
<organism evidence="1 2">
    <name type="scientific">Longibacter salinarum</name>
    <dbReference type="NCBI Taxonomy" id="1850348"/>
    <lineage>
        <taxon>Bacteria</taxon>
        <taxon>Pseudomonadati</taxon>
        <taxon>Rhodothermota</taxon>
        <taxon>Rhodothermia</taxon>
        <taxon>Rhodothermales</taxon>
        <taxon>Salisaetaceae</taxon>
        <taxon>Longibacter</taxon>
    </lineage>
</organism>
<sequence length="103" mass="11869">MLPVRRPRSSTVNDLQISLREVKFGAFQRCQSGRQAKVSPALTFFAGFWVKPKIGTREWESVLDLQWLNFLTTKKAKRQVKNGRGDWGRLHGCDVQVSHLEEL</sequence>
<dbReference type="EMBL" id="PDEQ01000007">
    <property type="protein sequence ID" value="PEN12649.1"/>
    <property type="molecule type" value="Genomic_DNA"/>
</dbReference>
<dbReference type="Proteomes" id="UP000220102">
    <property type="component" value="Unassembled WGS sequence"/>
</dbReference>
<dbReference type="AlphaFoldDB" id="A0A2A8CV63"/>
<name>A0A2A8CV63_9BACT</name>